<evidence type="ECO:0000256" key="3">
    <source>
        <dbReference type="ARBA" id="ARBA00022989"/>
    </source>
</evidence>
<feature type="transmembrane region" description="Helical" evidence="5">
    <location>
        <begin position="136"/>
        <end position="154"/>
    </location>
</feature>
<feature type="transmembrane region" description="Helical" evidence="5">
    <location>
        <begin position="111"/>
        <end position="130"/>
    </location>
</feature>
<feature type="transmembrane region" description="Helical" evidence="5">
    <location>
        <begin position="35"/>
        <end position="57"/>
    </location>
</feature>
<keyword evidence="4 5" id="KW-0472">Membrane</keyword>
<evidence type="ECO:0000256" key="4">
    <source>
        <dbReference type="ARBA" id="ARBA00023136"/>
    </source>
</evidence>
<dbReference type="RefSeq" id="WP_153272701.1">
    <property type="nucleotide sequence ID" value="NZ_CP043499.1"/>
</dbReference>
<protein>
    <submittedName>
        <fullName evidence="7">NnrU family protein</fullName>
    </submittedName>
</protein>
<feature type="domain" description="NnrU" evidence="6">
    <location>
        <begin position="5"/>
        <end position="221"/>
    </location>
</feature>
<dbReference type="Pfam" id="PF07298">
    <property type="entry name" value="NnrU"/>
    <property type="match status" value="1"/>
</dbReference>
<evidence type="ECO:0000256" key="1">
    <source>
        <dbReference type="ARBA" id="ARBA00004141"/>
    </source>
</evidence>
<keyword evidence="2 5" id="KW-0812">Transmembrane</keyword>
<dbReference type="AlphaFoldDB" id="A0A5Q0CDZ9"/>
<reference evidence="7 8" key="1">
    <citation type="submission" date="2019-08" db="EMBL/GenBank/DDBJ databases">
        <title>Prosopis cineraria nodule microbiome.</title>
        <authorList>
            <person name="Ali R."/>
            <person name="Chaluvadi S.R."/>
            <person name="Wang X."/>
        </authorList>
    </citation>
    <scope>NUCLEOTIDE SEQUENCE [LARGE SCALE GENOMIC DNA]</scope>
    <source>
        <strain evidence="7 8">BG7</strain>
        <plasmid evidence="7 8">unnamed</plasmid>
    </source>
</reference>
<feature type="transmembrane region" description="Helical" evidence="5">
    <location>
        <begin position="191"/>
        <end position="209"/>
    </location>
</feature>
<feature type="transmembrane region" description="Helical" evidence="5">
    <location>
        <begin position="69"/>
        <end position="90"/>
    </location>
</feature>
<gene>
    <name evidence="7" type="ORF">FZ934_20255</name>
</gene>
<evidence type="ECO:0000259" key="6">
    <source>
        <dbReference type="Pfam" id="PF07298"/>
    </source>
</evidence>
<feature type="transmembrane region" description="Helical" evidence="5">
    <location>
        <begin position="6"/>
        <end position="23"/>
    </location>
</feature>
<evidence type="ECO:0000256" key="5">
    <source>
        <dbReference type="SAM" id="Phobius"/>
    </source>
</evidence>
<accession>A0A5Q0CDZ9</accession>
<keyword evidence="8" id="KW-1185">Reference proteome</keyword>
<proteinExistence type="predicted"/>
<evidence type="ECO:0000256" key="2">
    <source>
        <dbReference type="ARBA" id="ARBA00022692"/>
    </source>
</evidence>
<dbReference type="KEGG" id="rgr:FZ934_20255"/>
<dbReference type="EMBL" id="CP043499">
    <property type="protein sequence ID" value="QFY62714.1"/>
    <property type="molecule type" value="Genomic_DNA"/>
</dbReference>
<organism evidence="7 8">
    <name type="scientific">Rhizobium grahamii</name>
    <dbReference type="NCBI Taxonomy" id="1120045"/>
    <lineage>
        <taxon>Bacteria</taxon>
        <taxon>Pseudomonadati</taxon>
        <taxon>Pseudomonadota</taxon>
        <taxon>Alphaproteobacteria</taxon>
        <taxon>Hyphomicrobiales</taxon>
        <taxon>Rhizobiaceae</taxon>
        <taxon>Rhizobium/Agrobacterium group</taxon>
        <taxon>Rhizobium</taxon>
    </lineage>
</organism>
<sequence>MISFFSAFAVFLLLHSIPALPAIRAGIIGCVGRPAYFVGYSAVSVAALVWLFSAALSLDYIPLWDLHPWQAAVTFVLAPLGGFLVIAGLFSRNPLSVSIRSSEEVGAVARITRHPVLWGFAIWAVGHIVANGDLRSVLLFGGFAMFALGAIPMTEKRVRRRLGDRWFALSQNTGIVPFAAMFAGHRLSVDGAMIVAFAVTAALACWLLLGGGHAMLFGADPIAIFG</sequence>
<name>A0A5Q0CDZ9_9HYPH</name>
<keyword evidence="3 5" id="KW-1133">Transmembrane helix</keyword>
<dbReference type="OrthoDB" id="7828645at2"/>
<evidence type="ECO:0000313" key="8">
    <source>
        <dbReference type="Proteomes" id="UP000326881"/>
    </source>
</evidence>
<keyword evidence="7" id="KW-0614">Plasmid</keyword>
<dbReference type="InterPro" id="IPR009915">
    <property type="entry name" value="NnrU_dom"/>
</dbReference>
<evidence type="ECO:0000313" key="7">
    <source>
        <dbReference type="EMBL" id="QFY62714.1"/>
    </source>
</evidence>
<comment type="subcellular location">
    <subcellularLocation>
        <location evidence="1">Membrane</location>
        <topology evidence="1">Multi-pass membrane protein</topology>
    </subcellularLocation>
</comment>
<dbReference type="GO" id="GO:0016020">
    <property type="term" value="C:membrane"/>
    <property type="evidence" value="ECO:0007669"/>
    <property type="project" value="UniProtKB-SubCell"/>
</dbReference>
<geneLocation type="plasmid" evidence="7 8">
    <name>unnamed</name>
</geneLocation>
<dbReference type="Proteomes" id="UP000326881">
    <property type="component" value="Plasmid unnamed"/>
</dbReference>